<dbReference type="SMART" id="SM00247">
    <property type="entry name" value="XTALbg"/>
    <property type="match status" value="1"/>
</dbReference>
<feature type="chain" id="PRO_5035205654" description="Beta/gamma crystallin 'Greek key' domain-containing protein" evidence="1">
    <location>
        <begin position="19"/>
        <end position="141"/>
    </location>
</feature>
<accession>A0A8J2PE72</accession>
<feature type="signal peptide" evidence="1">
    <location>
        <begin position="1"/>
        <end position="18"/>
    </location>
</feature>
<name>A0A8J2PE72_9HEXA</name>
<gene>
    <name evidence="3" type="ORF">AFUS01_LOCUS28963</name>
</gene>
<evidence type="ECO:0000313" key="3">
    <source>
        <dbReference type="EMBL" id="CAG7818458.1"/>
    </source>
</evidence>
<evidence type="ECO:0000313" key="4">
    <source>
        <dbReference type="Proteomes" id="UP000708208"/>
    </source>
</evidence>
<proteinExistence type="predicted"/>
<feature type="domain" description="Beta/gamma crystallin 'Greek key'" evidence="2">
    <location>
        <begin position="32"/>
        <end position="73"/>
    </location>
</feature>
<keyword evidence="4" id="KW-1185">Reference proteome</keyword>
<sequence length="141" mass="16129">MCSTQQALLLFLIGSTSLSEICAGAPWVTQRTEISIFEHENYRGRALSISLGSQCLNFRDSFRNAISSVRLHSECVQLCRQDNCNQCTEIWESYSDLSDIYFNDQIRSIKECDESWDYRIGPYQVSDSVTVGQIDETSIYQ</sequence>
<evidence type="ECO:0000256" key="1">
    <source>
        <dbReference type="SAM" id="SignalP"/>
    </source>
</evidence>
<reference evidence="3" key="1">
    <citation type="submission" date="2021-06" db="EMBL/GenBank/DDBJ databases">
        <authorList>
            <person name="Hodson N. C."/>
            <person name="Mongue J. A."/>
            <person name="Jaron S. K."/>
        </authorList>
    </citation>
    <scope>NUCLEOTIDE SEQUENCE</scope>
</reference>
<dbReference type="InterPro" id="IPR001064">
    <property type="entry name" value="Beta/gamma_crystallin"/>
</dbReference>
<keyword evidence="1" id="KW-0732">Signal</keyword>
<dbReference type="Pfam" id="PF00030">
    <property type="entry name" value="Crystall"/>
    <property type="match status" value="1"/>
</dbReference>
<organism evidence="3 4">
    <name type="scientific">Allacma fusca</name>
    <dbReference type="NCBI Taxonomy" id="39272"/>
    <lineage>
        <taxon>Eukaryota</taxon>
        <taxon>Metazoa</taxon>
        <taxon>Ecdysozoa</taxon>
        <taxon>Arthropoda</taxon>
        <taxon>Hexapoda</taxon>
        <taxon>Collembola</taxon>
        <taxon>Symphypleona</taxon>
        <taxon>Sminthuridae</taxon>
        <taxon>Allacma</taxon>
    </lineage>
</organism>
<dbReference type="EMBL" id="CAJVCH010421606">
    <property type="protein sequence ID" value="CAG7818458.1"/>
    <property type="molecule type" value="Genomic_DNA"/>
</dbReference>
<protein>
    <recommendedName>
        <fullName evidence="2">Beta/gamma crystallin 'Greek key' domain-containing protein</fullName>
    </recommendedName>
</protein>
<dbReference type="AlphaFoldDB" id="A0A8J2PE72"/>
<evidence type="ECO:0000259" key="2">
    <source>
        <dbReference type="PROSITE" id="PS50915"/>
    </source>
</evidence>
<dbReference type="Proteomes" id="UP000708208">
    <property type="component" value="Unassembled WGS sequence"/>
</dbReference>
<dbReference type="PROSITE" id="PS50915">
    <property type="entry name" value="CRYSTALLIN_BETA_GAMMA"/>
    <property type="match status" value="1"/>
</dbReference>
<comment type="caution">
    <text evidence="3">The sequence shown here is derived from an EMBL/GenBank/DDBJ whole genome shotgun (WGS) entry which is preliminary data.</text>
</comment>